<proteinExistence type="predicted"/>
<comment type="caution">
    <text evidence="1">The sequence shown here is derived from an EMBL/GenBank/DDBJ whole genome shotgun (WGS) entry which is preliminary data.</text>
</comment>
<sequence>MPHAGAPQMLLRGVGLVSKTVGRAYSTGDWWKTRAGQAPHTIDYLSFVTSPFASPFSCLIPPLPVPGFTLRLRLSSLPSPHPRRTRNTSDLWGYLNFLDVIWVKPNQKTRFAGCFLRQRDGVQPIEGRESGHGFESVWSTQQVKGITDSLEALLGVEHMDSQTTANVPPRSMPPNANANIKTTLRILVWKF</sequence>
<reference evidence="1" key="1">
    <citation type="submission" date="2020-11" db="EMBL/GenBank/DDBJ databases">
        <authorList>
            <consortium name="DOE Joint Genome Institute"/>
            <person name="Ahrendt S."/>
            <person name="Riley R."/>
            <person name="Andreopoulos W."/>
            <person name="Labutti K."/>
            <person name="Pangilinan J."/>
            <person name="Ruiz-Duenas F.J."/>
            <person name="Barrasa J.M."/>
            <person name="Sanchez-Garcia M."/>
            <person name="Camarero S."/>
            <person name="Miyauchi S."/>
            <person name="Serrano A."/>
            <person name="Linde D."/>
            <person name="Babiker R."/>
            <person name="Drula E."/>
            <person name="Ayuso-Fernandez I."/>
            <person name="Pacheco R."/>
            <person name="Padilla G."/>
            <person name="Ferreira P."/>
            <person name="Barriuso J."/>
            <person name="Kellner H."/>
            <person name="Castanera R."/>
            <person name="Alfaro M."/>
            <person name="Ramirez L."/>
            <person name="Pisabarro A.G."/>
            <person name="Kuo A."/>
            <person name="Tritt A."/>
            <person name="Lipzen A."/>
            <person name="He G."/>
            <person name="Yan M."/>
            <person name="Ng V."/>
            <person name="Cullen D."/>
            <person name="Martin F."/>
            <person name="Rosso M.-N."/>
            <person name="Henrissat B."/>
            <person name="Hibbett D."/>
            <person name="Martinez A.T."/>
            <person name="Grigoriev I.V."/>
        </authorList>
    </citation>
    <scope>NUCLEOTIDE SEQUENCE</scope>
    <source>
        <strain evidence="1">CBS 506.95</strain>
    </source>
</reference>
<dbReference type="Proteomes" id="UP000807306">
    <property type="component" value="Unassembled WGS sequence"/>
</dbReference>
<keyword evidence="2" id="KW-1185">Reference proteome</keyword>
<gene>
    <name evidence="1" type="ORF">CPB83DRAFT_894799</name>
</gene>
<name>A0A9P6EE72_9AGAR</name>
<protein>
    <submittedName>
        <fullName evidence="1">Uncharacterized protein</fullName>
    </submittedName>
</protein>
<accession>A0A9P6EE72</accession>
<evidence type="ECO:0000313" key="1">
    <source>
        <dbReference type="EMBL" id="KAF9527846.1"/>
    </source>
</evidence>
<dbReference type="OrthoDB" id="4330at2759"/>
<evidence type="ECO:0000313" key="2">
    <source>
        <dbReference type="Proteomes" id="UP000807306"/>
    </source>
</evidence>
<dbReference type="AlphaFoldDB" id="A0A9P6EE72"/>
<organism evidence="1 2">
    <name type="scientific">Crepidotus variabilis</name>
    <dbReference type="NCBI Taxonomy" id="179855"/>
    <lineage>
        <taxon>Eukaryota</taxon>
        <taxon>Fungi</taxon>
        <taxon>Dikarya</taxon>
        <taxon>Basidiomycota</taxon>
        <taxon>Agaricomycotina</taxon>
        <taxon>Agaricomycetes</taxon>
        <taxon>Agaricomycetidae</taxon>
        <taxon>Agaricales</taxon>
        <taxon>Agaricineae</taxon>
        <taxon>Crepidotaceae</taxon>
        <taxon>Crepidotus</taxon>
    </lineage>
</organism>
<dbReference type="EMBL" id="MU157857">
    <property type="protein sequence ID" value="KAF9527846.1"/>
    <property type="molecule type" value="Genomic_DNA"/>
</dbReference>